<accession>A0A9K3LHE2</accession>
<comment type="caution">
    <text evidence="2">The sequence shown here is derived from an EMBL/GenBank/DDBJ whole genome shotgun (WGS) entry which is preliminary data.</text>
</comment>
<evidence type="ECO:0000313" key="2">
    <source>
        <dbReference type="EMBL" id="KAG7362048.1"/>
    </source>
</evidence>
<keyword evidence="3" id="KW-1185">Reference proteome</keyword>
<evidence type="ECO:0000313" key="3">
    <source>
        <dbReference type="Proteomes" id="UP000693970"/>
    </source>
</evidence>
<dbReference type="Proteomes" id="UP000693970">
    <property type="component" value="Unassembled WGS sequence"/>
</dbReference>
<feature type="chain" id="PRO_5039953807" evidence="1">
    <location>
        <begin position="17"/>
        <end position="257"/>
    </location>
</feature>
<keyword evidence="1" id="KW-0732">Signal</keyword>
<reference evidence="2" key="2">
    <citation type="submission" date="2021-04" db="EMBL/GenBank/DDBJ databases">
        <authorList>
            <person name="Podell S."/>
        </authorList>
    </citation>
    <scope>NUCLEOTIDE SEQUENCE</scope>
    <source>
        <strain evidence="2">Hildebrandi</strain>
    </source>
</reference>
<feature type="signal peptide" evidence="1">
    <location>
        <begin position="1"/>
        <end position="16"/>
    </location>
</feature>
<organism evidence="2 3">
    <name type="scientific">Nitzschia inconspicua</name>
    <dbReference type="NCBI Taxonomy" id="303405"/>
    <lineage>
        <taxon>Eukaryota</taxon>
        <taxon>Sar</taxon>
        <taxon>Stramenopiles</taxon>
        <taxon>Ochrophyta</taxon>
        <taxon>Bacillariophyta</taxon>
        <taxon>Bacillariophyceae</taxon>
        <taxon>Bacillariophycidae</taxon>
        <taxon>Bacillariales</taxon>
        <taxon>Bacillariaceae</taxon>
        <taxon>Nitzschia</taxon>
    </lineage>
</organism>
<reference evidence="2" key="1">
    <citation type="journal article" date="2021" name="Sci. Rep.">
        <title>Diploid genomic architecture of Nitzschia inconspicua, an elite biomass production diatom.</title>
        <authorList>
            <person name="Oliver A."/>
            <person name="Podell S."/>
            <person name="Pinowska A."/>
            <person name="Traller J.C."/>
            <person name="Smith S.R."/>
            <person name="McClure R."/>
            <person name="Beliaev A."/>
            <person name="Bohutskyi P."/>
            <person name="Hill E.A."/>
            <person name="Rabines A."/>
            <person name="Zheng H."/>
            <person name="Allen L.Z."/>
            <person name="Kuo A."/>
            <person name="Grigoriev I.V."/>
            <person name="Allen A.E."/>
            <person name="Hazlebeck D."/>
            <person name="Allen E.E."/>
        </authorList>
    </citation>
    <scope>NUCLEOTIDE SEQUENCE</scope>
    <source>
        <strain evidence="2">Hildebrandi</strain>
    </source>
</reference>
<protein>
    <submittedName>
        <fullName evidence="2">Uncharacterized protein</fullName>
    </submittedName>
</protein>
<gene>
    <name evidence="2" type="ORF">IV203_025714</name>
</gene>
<dbReference type="AlphaFoldDB" id="A0A9K3LHE2"/>
<proteinExistence type="predicted"/>
<name>A0A9K3LHE2_9STRA</name>
<evidence type="ECO:0000256" key="1">
    <source>
        <dbReference type="SAM" id="SignalP"/>
    </source>
</evidence>
<sequence>MKIGLAFCLIYSLATTVVDVHGVLRGEKLSEIPRALKDKSSDKEDEVTEADVVIDTTKCRHIPVEVREDGSQTNFATLYAGLYGWGETSGVNPKKLCDSFVAAYTYLAPCTAIPGAFRTVDKCSVVPDATGPDEDAFLLKLTYFANTVNGAQLFEFEDPNPSCFCDRCPGLDPFPGIYQVGENGPMCTCYCDVLSEDLHNTACTCRSPVIAQLVDVLNVAYKDDDFYFLDARQLVIDSTCTAGTNTTFDDTFICLGE</sequence>
<dbReference type="EMBL" id="JAGRRH010000012">
    <property type="protein sequence ID" value="KAG7362048.1"/>
    <property type="molecule type" value="Genomic_DNA"/>
</dbReference>